<organism evidence="1 2">
    <name type="scientific">Hypocrea atroviridis (strain ATCC 20476 / IMI 206040)</name>
    <name type="common">Trichoderma atroviride</name>
    <dbReference type="NCBI Taxonomy" id="452589"/>
    <lineage>
        <taxon>Eukaryota</taxon>
        <taxon>Fungi</taxon>
        <taxon>Dikarya</taxon>
        <taxon>Ascomycota</taxon>
        <taxon>Pezizomycotina</taxon>
        <taxon>Sordariomycetes</taxon>
        <taxon>Hypocreomycetidae</taxon>
        <taxon>Hypocreales</taxon>
        <taxon>Hypocreaceae</taxon>
        <taxon>Trichoderma</taxon>
    </lineage>
</organism>
<dbReference type="HOGENOM" id="CLU_2740350_0_0_1"/>
<comment type="caution">
    <text evidence="1">The sequence shown here is derived from an EMBL/GenBank/DDBJ whole genome shotgun (WGS) entry which is preliminary data.</text>
</comment>
<name>G9NPC2_HYPAI</name>
<proteinExistence type="predicted"/>
<evidence type="ECO:0000313" key="1">
    <source>
        <dbReference type="EMBL" id="EHK47395.1"/>
    </source>
</evidence>
<dbReference type="Proteomes" id="UP000005426">
    <property type="component" value="Unassembled WGS sequence"/>
</dbReference>
<protein>
    <submittedName>
        <fullName evidence="1">Uncharacterized protein</fullName>
    </submittedName>
</protein>
<reference evidence="1 2" key="1">
    <citation type="journal article" date="2011" name="Genome Biol.">
        <title>Comparative genome sequence analysis underscores mycoparasitism as the ancestral life style of Trichoderma.</title>
        <authorList>
            <person name="Kubicek C.P."/>
            <person name="Herrera-Estrella A."/>
            <person name="Seidl-Seiboth V."/>
            <person name="Martinez D.A."/>
            <person name="Druzhinina I.S."/>
            <person name="Thon M."/>
            <person name="Zeilinger S."/>
            <person name="Casas-Flores S."/>
            <person name="Horwitz B.A."/>
            <person name="Mukherjee P.K."/>
            <person name="Mukherjee M."/>
            <person name="Kredics L."/>
            <person name="Alcaraz L.D."/>
            <person name="Aerts A."/>
            <person name="Antal Z."/>
            <person name="Atanasova L."/>
            <person name="Cervantes-Badillo M.G."/>
            <person name="Challacombe J."/>
            <person name="Chertkov O."/>
            <person name="McCluskey K."/>
            <person name="Coulpier F."/>
            <person name="Deshpande N."/>
            <person name="von Doehren H."/>
            <person name="Ebbole D.J."/>
            <person name="Esquivel-Naranjo E.U."/>
            <person name="Fekete E."/>
            <person name="Flipphi M."/>
            <person name="Glaser F."/>
            <person name="Gomez-Rodriguez E.Y."/>
            <person name="Gruber S."/>
            <person name="Han C."/>
            <person name="Henrissat B."/>
            <person name="Hermosa R."/>
            <person name="Hernandez-Onate M."/>
            <person name="Karaffa L."/>
            <person name="Kosti I."/>
            <person name="Le Crom S."/>
            <person name="Lindquist E."/>
            <person name="Lucas S."/>
            <person name="Luebeck M."/>
            <person name="Luebeck P.S."/>
            <person name="Margeot A."/>
            <person name="Metz B."/>
            <person name="Misra M."/>
            <person name="Nevalainen H."/>
            <person name="Omann M."/>
            <person name="Packer N."/>
            <person name="Perrone G."/>
            <person name="Uresti-Rivera E.E."/>
            <person name="Salamov A."/>
            <person name="Schmoll M."/>
            <person name="Seiboth B."/>
            <person name="Shapiro H."/>
            <person name="Sukno S."/>
            <person name="Tamayo-Ramos J.A."/>
            <person name="Tisch D."/>
            <person name="Wiest A."/>
            <person name="Wilkinson H.H."/>
            <person name="Zhang M."/>
            <person name="Coutinho P.M."/>
            <person name="Kenerley C.M."/>
            <person name="Monte E."/>
            <person name="Baker S.E."/>
            <person name="Grigoriev I.V."/>
        </authorList>
    </citation>
    <scope>NUCLEOTIDE SEQUENCE [LARGE SCALE GENOMIC DNA]</scope>
    <source>
        <strain evidence="2">ATCC 20476 / IMI 206040</strain>
    </source>
</reference>
<keyword evidence="2" id="KW-1185">Reference proteome</keyword>
<dbReference type="OrthoDB" id="337750at2759"/>
<gene>
    <name evidence="1" type="ORF">TRIATDRAFT_255870</name>
</gene>
<dbReference type="EMBL" id="ABDG02000020">
    <property type="protein sequence ID" value="EHK47395.1"/>
    <property type="molecule type" value="Genomic_DNA"/>
</dbReference>
<accession>G9NPC2</accession>
<dbReference type="AlphaFoldDB" id="G9NPC2"/>
<evidence type="ECO:0000313" key="2">
    <source>
        <dbReference type="Proteomes" id="UP000005426"/>
    </source>
</evidence>
<sequence length="71" mass="8327">MPRVSSGWKLTWDNVGYSLYQTPQWSGNPRNAGSMAVKLLLIYQDLQLRLFFIQRSVQDSGHRRWTSLTRI</sequence>